<keyword evidence="2" id="KW-0813">Transport</keyword>
<dbReference type="InterPro" id="IPR050794">
    <property type="entry name" value="CPA2_transporter"/>
</dbReference>
<evidence type="ECO:0000256" key="5">
    <source>
        <dbReference type="ARBA" id="ARBA00022958"/>
    </source>
</evidence>
<feature type="transmembrane region" description="Helical" evidence="10">
    <location>
        <begin position="126"/>
        <end position="142"/>
    </location>
</feature>
<protein>
    <submittedName>
        <fullName evidence="14">Cation/H(+) antiporter 4</fullName>
    </submittedName>
</protein>
<feature type="domain" description="Cation/H(+) antiporter C-terminal" evidence="13">
    <location>
        <begin position="684"/>
        <end position="823"/>
    </location>
</feature>
<feature type="transmembrane region" description="Helical" evidence="10">
    <location>
        <begin position="330"/>
        <end position="347"/>
    </location>
</feature>
<accession>A0A445KPD4</accession>
<keyword evidence="3" id="KW-0633">Potassium transport</keyword>
<evidence type="ECO:0000259" key="13">
    <source>
        <dbReference type="Pfam" id="PF23259"/>
    </source>
</evidence>
<sequence>LTKRKKVGDRSYDANKASYRAIYLPITFSLLSFILISLLGNLALSARMNLSANETLFLSVDKIKIFTYNVCTVAPPNIVSDGLWGGQLNGRTPFKSSLPLFELQVLVIFAITQICQFLLQSFDFPQFIPQMIVGLILGPAVQVEMLDKYKRKLFPFPSQDTLATISSIGYALFIFTSGVQMDLSMITRTGHRAWAIAIIGLAVPILICIPTIISIERLSLPVEYQIFNATAIVLPETVISFAVVASLLNELKILNSELGRLALSSVLVSDILSKTIICVASIFMDANENQNIFVLLVSLIAFGIFVPLFFRPAMFWIIKRTAEGRPVNDGYVYAVITMVFALGWVAVQIHQEFILGAFMLGLAVPEGPPLGSALVKKLHFFGNCFFLPIFVTCSMMKADFSKHFSSKVVMITAFSSLFIHLVKVIACTIPALFCKIPFKDALTLGLILNVKGVVEVGIYGILYDEGIINGPTYGVMMINIMVIASIVKWSVKLLYDPSRKYAGYQKRNIASLKPDSELRVVACLHKTHHVSVVKDFLDLCCPTTEDPITVDALHLIELVGRASPIFISHRIQRTISSSGHKSYSDDVILAFDLYEHDNMGAVTAHVYTAISPPSLMHEDVCHLALDKVASIIILPFHLRWSGDGAIESDDKNMRALNCKLLEIAPCSVGILVGRSTIHSDSFIRVAMIFLGGKDDREALCLAKRATRNPRVNLVVYHLAPKEHTPDMEYIRDNEALKHVKKPHLGNVSYQKVIVNGGPETSLLLRQIVNEHHFFIVGRTHELNSPQTVGLTTWIEFSELGVIGDLLASSDFESRPCVLVVQQQVKETS</sequence>
<dbReference type="EMBL" id="QZWG01000005">
    <property type="protein sequence ID" value="RZC12598.1"/>
    <property type="molecule type" value="Genomic_DNA"/>
</dbReference>
<comment type="similarity">
    <text evidence="9">Belongs to the monovalent cation:proton antiporter 2 (CPA2) transporter (TC 2.A.37) family. CHX (TC 2.A.37.4) subfamily.</text>
</comment>
<keyword evidence="5" id="KW-0630">Potassium</keyword>
<dbReference type="InterPro" id="IPR057290">
    <property type="entry name" value="CHX17_C"/>
</dbReference>
<evidence type="ECO:0000256" key="4">
    <source>
        <dbReference type="ARBA" id="ARBA00022692"/>
    </source>
</evidence>
<keyword evidence="6 10" id="KW-1133">Transmembrane helix</keyword>
<gene>
    <name evidence="14" type="ORF">D0Y65_012391</name>
</gene>
<dbReference type="Pfam" id="PF23256">
    <property type="entry name" value="CHX17_2nd"/>
    <property type="match status" value="1"/>
</dbReference>
<dbReference type="Gene3D" id="1.20.1530.20">
    <property type="match status" value="1"/>
</dbReference>
<evidence type="ECO:0000313" key="15">
    <source>
        <dbReference type="Proteomes" id="UP000289340"/>
    </source>
</evidence>
<evidence type="ECO:0000256" key="8">
    <source>
        <dbReference type="ARBA" id="ARBA00023136"/>
    </source>
</evidence>
<feature type="transmembrane region" description="Helical" evidence="10">
    <location>
        <begin position="225"/>
        <end position="249"/>
    </location>
</feature>
<name>A0A445KPD4_GLYSO</name>
<feature type="transmembrane region" description="Helical" evidence="10">
    <location>
        <begin position="261"/>
        <end position="284"/>
    </location>
</feature>
<evidence type="ECO:0000256" key="7">
    <source>
        <dbReference type="ARBA" id="ARBA00023065"/>
    </source>
</evidence>
<dbReference type="GO" id="GO:0012505">
    <property type="term" value="C:endomembrane system"/>
    <property type="evidence" value="ECO:0007669"/>
    <property type="project" value="TreeGrafter"/>
</dbReference>
<evidence type="ECO:0000256" key="10">
    <source>
        <dbReference type="SAM" id="Phobius"/>
    </source>
</evidence>
<keyword evidence="4 10" id="KW-0812">Transmembrane</keyword>
<evidence type="ECO:0000313" key="14">
    <source>
        <dbReference type="EMBL" id="RZC12598.1"/>
    </source>
</evidence>
<evidence type="ECO:0000256" key="1">
    <source>
        <dbReference type="ARBA" id="ARBA00004141"/>
    </source>
</evidence>
<feature type="transmembrane region" description="Helical" evidence="10">
    <location>
        <begin position="98"/>
        <end position="119"/>
    </location>
</feature>
<feature type="transmembrane region" description="Helical" evidence="10">
    <location>
        <begin position="378"/>
        <end position="398"/>
    </location>
</feature>
<dbReference type="GO" id="GO:0016020">
    <property type="term" value="C:membrane"/>
    <property type="evidence" value="ECO:0007669"/>
    <property type="project" value="UniProtKB-SubCell"/>
</dbReference>
<dbReference type="GO" id="GO:0006885">
    <property type="term" value="P:regulation of pH"/>
    <property type="evidence" value="ECO:0007669"/>
    <property type="project" value="TreeGrafter"/>
</dbReference>
<evidence type="ECO:0000256" key="2">
    <source>
        <dbReference type="ARBA" id="ARBA00022448"/>
    </source>
</evidence>
<proteinExistence type="inferred from homology"/>
<dbReference type="InterPro" id="IPR038770">
    <property type="entry name" value="Na+/solute_symporter_sf"/>
</dbReference>
<keyword evidence="15" id="KW-1185">Reference proteome</keyword>
<dbReference type="Pfam" id="PF00999">
    <property type="entry name" value="Na_H_Exchanger"/>
    <property type="match status" value="1"/>
</dbReference>
<dbReference type="GO" id="GO:0006813">
    <property type="term" value="P:potassium ion transport"/>
    <property type="evidence" value="ECO:0007669"/>
    <property type="project" value="UniProtKB-KW"/>
</dbReference>
<evidence type="ECO:0000256" key="9">
    <source>
        <dbReference type="ARBA" id="ARBA00038341"/>
    </source>
</evidence>
<feature type="transmembrane region" description="Helical" evidence="10">
    <location>
        <begin position="193"/>
        <end position="213"/>
    </location>
</feature>
<dbReference type="GO" id="GO:0015297">
    <property type="term" value="F:antiporter activity"/>
    <property type="evidence" value="ECO:0007669"/>
    <property type="project" value="InterPro"/>
</dbReference>
<feature type="transmembrane region" description="Helical" evidence="10">
    <location>
        <begin position="162"/>
        <end position="181"/>
    </location>
</feature>
<dbReference type="InterPro" id="IPR006153">
    <property type="entry name" value="Cation/H_exchanger_TM"/>
</dbReference>
<evidence type="ECO:0000256" key="6">
    <source>
        <dbReference type="ARBA" id="ARBA00022989"/>
    </source>
</evidence>
<feature type="non-terminal residue" evidence="14">
    <location>
        <position position="1"/>
    </location>
</feature>
<reference evidence="14 15" key="1">
    <citation type="submission" date="2018-09" db="EMBL/GenBank/DDBJ databases">
        <title>A high-quality reference genome of wild soybean provides a powerful tool to mine soybean genomes.</title>
        <authorList>
            <person name="Xie M."/>
            <person name="Chung C.Y.L."/>
            <person name="Li M.-W."/>
            <person name="Wong F.-L."/>
            <person name="Chan T.-F."/>
            <person name="Lam H.-M."/>
        </authorList>
    </citation>
    <scope>NUCLEOTIDE SEQUENCE [LARGE SCALE GENOMIC DNA]</scope>
    <source>
        <strain evidence="15">cv. W05</strain>
        <tissue evidence="14">Hypocotyl of etiolated seedlings</tissue>
    </source>
</reference>
<feature type="transmembrane region" description="Helical" evidence="10">
    <location>
        <begin position="410"/>
        <end position="434"/>
    </location>
</feature>
<feature type="transmembrane region" description="Helical" evidence="10">
    <location>
        <begin position="21"/>
        <end position="44"/>
    </location>
</feature>
<dbReference type="Proteomes" id="UP000289340">
    <property type="component" value="Chromosome 5"/>
</dbReference>
<feature type="transmembrane region" description="Helical" evidence="10">
    <location>
        <begin position="441"/>
        <end position="461"/>
    </location>
</feature>
<feature type="transmembrane region" description="Helical" evidence="10">
    <location>
        <begin position="473"/>
        <end position="491"/>
    </location>
</feature>
<feature type="domain" description="Cation/H+ exchanger transmembrane" evidence="11">
    <location>
        <begin position="114"/>
        <end position="487"/>
    </location>
</feature>
<keyword evidence="8 10" id="KW-0472">Membrane</keyword>
<organism evidence="14 15">
    <name type="scientific">Glycine soja</name>
    <name type="common">Wild soybean</name>
    <dbReference type="NCBI Taxonomy" id="3848"/>
    <lineage>
        <taxon>Eukaryota</taxon>
        <taxon>Viridiplantae</taxon>
        <taxon>Streptophyta</taxon>
        <taxon>Embryophyta</taxon>
        <taxon>Tracheophyta</taxon>
        <taxon>Spermatophyta</taxon>
        <taxon>Magnoliopsida</taxon>
        <taxon>eudicotyledons</taxon>
        <taxon>Gunneridae</taxon>
        <taxon>Pentapetalae</taxon>
        <taxon>rosids</taxon>
        <taxon>fabids</taxon>
        <taxon>Fabales</taxon>
        <taxon>Fabaceae</taxon>
        <taxon>Papilionoideae</taxon>
        <taxon>50 kb inversion clade</taxon>
        <taxon>NPAAA clade</taxon>
        <taxon>indigoferoid/millettioid clade</taxon>
        <taxon>Phaseoleae</taxon>
        <taxon>Glycine</taxon>
        <taxon>Glycine subgen. Soja</taxon>
    </lineage>
</organism>
<evidence type="ECO:0000259" key="11">
    <source>
        <dbReference type="Pfam" id="PF00999"/>
    </source>
</evidence>
<keyword evidence="7" id="KW-0406">Ion transport</keyword>
<comment type="caution">
    <text evidence="14">The sequence shown here is derived from an EMBL/GenBank/DDBJ whole genome shotgun (WGS) entry which is preliminary data.</text>
</comment>
<dbReference type="Pfam" id="PF23259">
    <property type="entry name" value="CHX17_C"/>
    <property type="match status" value="1"/>
</dbReference>
<dbReference type="GO" id="GO:1902600">
    <property type="term" value="P:proton transmembrane transport"/>
    <property type="evidence" value="ECO:0007669"/>
    <property type="project" value="InterPro"/>
</dbReference>
<evidence type="ECO:0000256" key="3">
    <source>
        <dbReference type="ARBA" id="ARBA00022538"/>
    </source>
</evidence>
<dbReference type="PANTHER" id="PTHR32468">
    <property type="entry name" value="CATION/H + ANTIPORTER"/>
    <property type="match status" value="1"/>
</dbReference>
<dbReference type="InterPro" id="IPR057291">
    <property type="entry name" value="CHX17_2nd"/>
</dbReference>
<dbReference type="AlphaFoldDB" id="A0A445KPD4"/>
<evidence type="ECO:0000259" key="12">
    <source>
        <dbReference type="Pfam" id="PF23256"/>
    </source>
</evidence>
<feature type="transmembrane region" description="Helical" evidence="10">
    <location>
        <begin position="290"/>
        <end position="310"/>
    </location>
</feature>
<feature type="domain" description="Cation/H(+) antiporter central" evidence="12">
    <location>
        <begin position="550"/>
        <end position="675"/>
    </location>
</feature>
<dbReference type="PANTHER" id="PTHR32468:SF120">
    <property type="entry name" value="CATION_H+ EXCHANGER 3"/>
    <property type="match status" value="1"/>
</dbReference>
<comment type="subcellular location">
    <subcellularLocation>
        <location evidence="1">Membrane</location>
        <topology evidence="1">Multi-pass membrane protein</topology>
    </subcellularLocation>
</comment>
<feature type="transmembrane region" description="Helical" evidence="10">
    <location>
        <begin position="353"/>
        <end position="371"/>
    </location>
</feature>